<proteinExistence type="inferred from homology"/>
<feature type="transmembrane region" description="Helical" evidence="2">
    <location>
        <begin position="142"/>
        <end position="170"/>
    </location>
</feature>
<keyword evidence="2" id="KW-1133">Transmembrane helix</keyword>
<name>A0A0C5C0M8_DUNSA</name>
<dbReference type="Pfam" id="PF00499">
    <property type="entry name" value="Oxidored_q3"/>
    <property type="match status" value="1"/>
</dbReference>
<keyword evidence="2" id="KW-1278">Translocase</keyword>
<dbReference type="PANTHER" id="PTHR33269:SF17">
    <property type="entry name" value="NADH-UBIQUINONE OXIDOREDUCTASE CHAIN 6"/>
    <property type="match status" value="1"/>
</dbReference>
<evidence type="ECO:0000313" key="3">
    <source>
        <dbReference type="EMBL" id="AJN90441.1"/>
    </source>
</evidence>
<dbReference type="PANTHER" id="PTHR33269">
    <property type="entry name" value="NADH-UBIQUINONE OXIDOREDUCTASE CHAIN 6"/>
    <property type="match status" value="1"/>
</dbReference>
<comment type="similarity">
    <text evidence="1 2">Belongs to the complex I subunit 6 family.</text>
</comment>
<keyword evidence="2" id="KW-0472">Membrane</keyword>
<keyword evidence="2 3" id="KW-0496">Mitochondrion</keyword>
<keyword evidence="2" id="KW-0520">NAD</keyword>
<keyword evidence="2" id="KW-0679">Respiratory chain</keyword>
<dbReference type="EC" id="7.1.1.2" evidence="2"/>
<dbReference type="GO" id="GO:0008137">
    <property type="term" value="F:NADH dehydrogenase (ubiquinone) activity"/>
    <property type="evidence" value="ECO:0007669"/>
    <property type="project" value="UniProtKB-UniRule"/>
</dbReference>
<geneLocation type="mitochondrion" evidence="3"/>
<comment type="subcellular location">
    <subcellularLocation>
        <location evidence="2">Mitochondrion membrane</location>
        <topology evidence="2">Multi-pass membrane protein</topology>
    </subcellularLocation>
</comment>
<dbReference type="AlphaFoldDB" id="A0A0C5C0M8"/>
<feature type="transmembrane region" description="Helical" evidence="2">
    <location>
        <begin position="56"/>
        <end position="75"/>
    </location>
</feature>
<dbReference type="Gene3D" id="1.20.120.1200">
    <property type="entry name" value="NADH-ubiquinone/plastoquinone oxidoreductase chain 6, subunit NuoJ"/>
    <property type="match status" value="1"/>
</dbReference>
<keyword evidence="2" id="KW-0813">Transport</keyword>
<evidence type="ECO:0000256" key="2">
    <source>
        <dbReference type="RuleBase" id="RU004430"/>
    </source>
</evidence>
<organism evidence="3">
    <name type="scientific">Dunaliella salina</name>
    <name type="common">Green alga</name>
    <name type="synonym">Protococcus salinus</name>
    <dbReference type="NCBI Taxonomy" id="3046"/>
    <lineage>
        <taxon>Eukaryota</taxon>
        <taxon>Viridiplantae</taxon>
        <taxon>Chlorophyta</taxon>
        <taxon>core chlorophytes</taxon>
        <taxon>Chlorophyceae</taxon>
        <taxon>CS clade</taxon>
        <taxon>Chlamydomonadales</taxon>
        <taxon>Dunaliellaceae</taxon>
        <taxon>Dunaliella</taxon>
    </lineage>
</organism>
<evidence type="ECO:0000256" key="1">
    <source>
        <dbReference type="ARBA" id="ARBA00005698"/>
    </source>
</evidence>
<feature type="transmembrane region" description="Helical" evidence="2">
    <location>
        <begin position="82"/>
        <end position="102"/>
    </location>
</feature>
<gene>
    <name evidence="3" type="primary">nad6</name>
</gene>
<sequence length="176" mass="19816">MYLEHSFIALLAFLSITISWTRNVFMSLMYSILLYINSFVVLLSLGFEFLAIINVLVYVGALAVLFLFVTMLLEIPSTELRAYYRGYSLLAMFGFISVRLFWFSDFFNINLSNIPSGFCEGSNEITILTFIPTLESISNVGYAFYIVYADVLVLNSLILTIALFGALVLAHSQSNS</sequence>
<dbReference type="GO" id="GO:0031966">
    <property type="term" value="C:mitochondrial membrane"/>
    <property type="evidence" value="ECO:0007669"/>
    <property type="project" value="UniProtKB-SubCell"/>
</dbReference>
<keyword evidence="2" id="KW-0249">Electron transport</keyword>
<comment type="catalytic activity">
    <reaction evidence="2">
        <text>a ubiquinone + NADH + 5 H(+)(in) = a ubiquinol + NAD(+) + 4 H(+)(out)</text>
        <dbReference type="Rhea" id="RHEA:29091"/>
        <dbReference type="Rhea" id="RHEA-COMP:9565"/>
        <dbReference type="Rhea" id="RHEA-COMP:9566"/>
        <dbReference type="ChEBI" id="CHEBI:15378"/>
        <dbReference type="ChEBI" id="CHEBI:16389"/>
        <dbReference type="ChEBI" id="CHEBI:17976"/>
        <dbReference type="ChEBI" id="CHEBI:57540"/>
        <dbReference type="ChEBI" id="CHEBI:57945"/>
        <dbReference type="EC" id="7.1.1.2"/>
    </reaction>
</comment>
<keyword evidence="2" id="KW-0830">Ubiquinone</keyword>
<reference evidence="3" key="1">
    <citation type="journal article" date="2015" name="Genome Biol. Evol.">
        <title>Massive and widespread organelle genomic expansion in the green algal genus Dunaliella.</title>
        <authorList>
            <person name="Del Vasto M."/>
            <person name="Figueroa-Martinez F."/>
            <person name="Featherston J."/>
            <person name="Gonzalez M.A."/>
            <person name="Reyes-Prieto A."/>
            <person name="Durand P.M."/>
            <person name="Smith D.R."/>
        </authorList>
    </citation>
    <scope>NUCLEOTIDE SEQUENCE</scope>
    <source>
        <strain evidence="3">CCM-UDEC 001</strain>
    </source>
</reference>
<feature type="transmembrane region" description="Helical" evidence="2">
    <location>
        <begin position="32"/>
        <end position="50"/>
    </location>
</feature>
<accession>A0A0C5C0M8</accession>
<dbReference type="InterPro" id="IPR042106">
    <property type="entry name" value="Nuo/plastoQ_OxRdtase_6_NuoJ"/>
</dbReference>
<dbReference type="InterPro" id="IPR001457">
    <property type="entry name" value="NADH_UbQ/plastoQ_OxRdtase_su6"/>
</dbReference>
<protein>
    <recommendedName>
        <fullName evidence="2">NADH-ubiquinone oxidoreductase chain 6</fullName>
        <ecNumber evidence="2">7.1.1.2</ecNumber>
    </recommendedName>
</protein>
<comment type="function">
    <text evidence="2">Core subunit of the mitochondrial membrane respiratory chain NADH dehydrogenase (Complex I) which catalyzes electron transfer from NADH through the respiratory chain, using ubiquinone as an electron acceptor. Essential for the catalytic activity and assembly of complex I.</text>
</comment>
<keyword evidence="2" id="KW-0812">Transmembrane</keyword>
<dbReference type="EMBL" id="KP691601">
    <property type="protein sequence ID" value="AJN90441.1"/>
    <property type="molecule type" value="Genomic_DNA"/>
</dbReference>